<reference evidence="8 9" key="1">
    <citation type="submission" date="2024-04" db="EMBL/GenBank/DDBJ databases">
        <authorList>
            <person name="Waldvogel A.-M."/>
            <person name="Schoenle A."/>
        </authorList>
    </citation>
    <scope>NUCLEOTIDE SEQUENCE [LARGE SCALE GENOMIC DNA]</scope>
</reference>
<dbReference type="EMBL" id="OZ035823">
    <property type="protein sequence ID" value="CAL1568332.1"/>
    <property type="molecule type" value="Genomic_DNA"/>
</dbReference>
<comment type="similarity">
    <text evidence="2">Belongs to the type II (or gamma) interferon family.</text>
</comment>
<dbReference type="PANTHER" id="PTHR11419">
    <property type="entry name" value="INTERFERON GAMMA"/>
    <property type="match status" value="1"/>
</dbReference>
<comment type="subcellular location">
    <subcellularLocation>
        <location evidence="1">Secreted</location>
    </subcellularLocation>
</comment>
<evidence type="ECO:0000256" key="7">
    <source>
        <dbReference type="SAM" id="SignalP"/>
    </source>
</evidence>
<keyword evidence="5" id="KW-0325">Glycoprotein</keyword>
<name>A0AAV2IXD2_KNICA</name>
<evidence type="ECO:0000256" key="1">
    <source>
        <dbReference type="ARBA" id="ARBA00004613"/>
    </source>
</evidence>
<dbReference type="Proteomes" id="UP001497482">
    <property type="component" value="Chromosome 1"/>
</dbReference>
<organism evidence="8 9">
    <name type="scientific">Knipowitschia caucasica</name>
    <name type="common">Caucasian dwarf goby</name>
    <name type="synonym">Pomatoschistus caucasicus</name>
    <dbReference type="NCBI Taxonomy" id="637954"/>
    <lineage>
        <taxon>Eukaryota</taxon>
        <taxon>Metazoa</taxon>
        <taxon>Chordata</taxon>
        <taxon>Craniata</taxon>
        <taxon>Vertebrata</taxon>
        <taxon>Euteleostomi</taxon>
        <taxon>Actinopterygii</taxon>
        <taxon>Neopterygii</taxon>
        <taxon>Teleostei</taxon>
        <taxon>Neoteleostei</taxon>
        <taxon>Acanthomorphata</taxon>
        <taxon>Gobiaria</taxon>
        <taxon>Gobiiformes</taxon>
        <taxon>Gobioidei</taxon>
        <taxon>Gobiidae</taxon>
        <taxon>Gobiinae</taxon>
        <taxon>Knipowitschia</taxon>
    </lineage>
</organism>
<dbReference type="GO" id="GO:0005125">
    <property type="term" value="F:cytokine activity"/>
    <property type="evidence" value="ECO:0007669"/>
    <property type="project" value="UniProtKB-KW"/>
</dbReference>
<gene>
    <name evidence="8" type="ORF">KC01_LOCUS976</name>
</gene>
<evidence type="ECO:0000256" key="5">
    <source>
        <dbReference type="ARBA" id="ARBA00023180"/>
    </source>
</evidence>
<keyword evidence="3" id="KW-0202">Cytokine</keyword>
<feature type="signal peptide" evidence="7">
    <location>
        <begin position="1"/>
        <end position="17"/>
    </location>
</feature>
<keyword evidence="4" id="KW-0964">Secreted</keyword>
<keyword evidence="9" id="KW-1185">Reference proteome</keyword>
<evidence type="ECO:0000256" key="2">
    <source>
        <dbReference type="ARBA" id="ARBA00007566"/>
    </source>
</evidence>
<feature type="chain" id="PRO_5043864359" evidence="7">
    <location>
        <begin position="18"/>
        <end position="160"/>
    </location>
</feature>
<dbReference type="PANTHER" id="PTHR11419:SF0">
    <property type="entry name" value="INTERFERON GAMMA"/>
    <property type="match status" value="1"/>
</dbReference>
<sequence>MAVVCLLVICAAALASCGPIYVPPNLDQAHKSIVASLNLTLPEVGSRPLFTSVIRSLNSSCQLLKEDVMLMNATLDVYTRVFSILLKTPLSPNNRDLEKLNHAMSRLKSQISHQQQNKEELLAKIRAVKVEDALVQRKVLAEFLEVYHALSGLIHNTCVH</sequence>
<keyword evidence="7" id="KW-0732">Signal</keyword>
<dbReference type="GO" id="GO:0005615">
    <property type="term" value="C:extracellular space"/>
    <property type="evidence" value="ECO:0007669"/>
    <property type="project" value="UniProtKB-KW"/>
</dbReference>
<evidence type="ECO:0000256" key="3">
    <source>
        <dbReference type="ARBA" id="ARBA00022514"/>
    </source>
</evidence>
<dbReference type="Gene3D" id="1.20.1250.10">
    <property type="match status" value="1"/>
</dbReference>
<proteinExistence type="inferred from homology"/>
<feature type="coiled-coil region" evidence="6">
    <location>
        <begin position="97"/>
        <end position="131"/>
    </location>
</feature>
<evidence type="ECO:0000256" key="6">
    <source>
        <dbReference type="SAM" id="Coils"/>
    </source>
</evidence>
<dbReference type="GO" id="GO:0006955">
    <property type="term" value="P:immune response"/>
    <property type="evidence" value="ECO:0007669"/>
    <property type="project" value="InterPro"/>
</dbReference>
<evidence type="ECO:0000256" key="4">
    <source>
        <dbReference type="ARBA" id="ARBA00022525"/>
    </source>
</evidence>
<dbReference type="GO" id="GO:0005133">
    <property type="term" value="F:type II interferon receptor binding"/>
    <property type="evidence" value="ECO:0007669"/>
    <property type="project" value="InterPro"/>
</dbReference>
<evidence type="ECO:0000313" key="9">
    <source>
        <dbReference type="Proteomes" id="UP001497482"/>
    </source>
</evidence>
<dbReference type="InterPro" id="IPR009079">
    <property type="entry name" value="4_helix_cytokine-like_core"/>
</dbReference>
<keyword evidence="6" id="KW-0175">Coiled coil</keyword>
<dbReference type="SUPFAM" id="SSF47266">
    <property type="entry name" value="4-helical cytokines"/>
    <property type="match status" value="1"/>
</dbReference>
<protein>
    <submittedName>
        <fullName evidence="8">Uncharacterized protein</fullName>
    </submittedName>
</protein>
<dbReference type="AlphaFoldDB" id="A0AAV2IXD2"/>
<evidence type="ECO:0000313" key="8">
    <source>
        <dbReference type="EMBL" id="CAL1568332.1"/>
    </source>
</evidence>
<accession>A0AAV2IXD2</accession>
<dbReference type="InterPro" id="IPR002069">
    <property type="entry name" value="Interferon_gamma"/>
</dbReference>